<dbReference type="AlphaFoldDB" id="A0A9W3XLF5"/>
<name>A0A9W3XLF5_BACTU</name>
<gene>
    <name evidence="1" type="ORF">B4918_28460</name>
</gene>
<accession>A0A9W3XLF5</accession>
<protein>
    <submittedName>
        <fullName evidence="1">Uncharacterized protein</fullName>
    </submittedName>
</protein>
<sequence length="539" mass="61331">MEFCKNINMLDISHNFITVLLKSLIKRIEELTLDNQYKLVNLLIETNQSLKSIPDEIIKLFNYCNHSSRLKLLSKLMDTEHIDSTDLCSYLKEMEKTGDNNVFIYYVTKAVIGTTNINYLVALKDIFKGNILNQIVKLKISIESYDITGLYEFKMENNEVANELIPLIEDLNQQVKDMQGKLSCLWKNHSFDASNSIRSNYALSEEICEPQKVLEGHFINNRIIVGKGFGAILNKNMNLYSLDIEKESLNILPVEEKIISGPVEIEGNFVVSTESELMVLSYEGKVVETEFLFDEEIIALKSYKDTAYALSSMGNMYTVKADGIDTLSLIGNEFFDDFLVFNDYLILQTRDCIYIYAFSNNEVNKENTILEFRNISKIFGIGDVCFVLTSGQLYKVDLVVNKVVAKYDLYQPLECDPVILDSDSVLLTIDTKVIKIKFDDELTYHQTIYEDKMHRKIIDLINCSGTLAVSFEDGSIGVIKEKEAEFILTSSFKLEGSGERILLSSGYGRLYAASECAIYLIKNLSKHEKLVNNNDVIVA</sequence>
<reference evidence="1 2" key="1">
    <citation type="submission" date="2017-03" db="EMBL/GenBank/DDBJ databases">
        <title>Complete genome sequence of Bacillus thuringiensis L-7601, a novel melanin producing strain.</title>
        <authorList>
            <person name="Cai J."/>
            <person name="Cao Z."/>
            <person name="Tan T."/>
        </authorList>
    </citation>
    <scope>NUCLEOTIDE SEQUENCE [LARGE SCALE GENOMIC DNA]</scope>
    <source>
        <strain evidence="1 2">L-7601</strain>
    </source>
</reference>
<dbReference type="EMBL" id="CP020002">
    <property type="protein sequence ID" value="AQY41638.1"/>
    <property type="molecule type" value="Genomic_DNA"/>
</dbReference>
<evidence type="ECO:0000313" key="2">
    <source>
        <dbReference type="Proteomes" id="UP000191057"/>
    </source>
</evidence>
<proteinExistence type="predicted"/>
<organism evidence="1 2">
    <name type="scientific">Bacillus thuringiensis</name>
    <dbReference type="NCBI Taxonomy" id="1428"/>
    <lineage>
        <taxon>Bacteria</taxon>
        <taxon>Bacillati</taxon>
        <taxon>Bacillota</taxon>
        <taxon>Bacilli</taxon>
        <taxon>Bacillales</taxon>
        <taxon>Bacillaceae</taxon>
        <taxon>Bacillus</taxon>
        <taxon>Bacillus cereus group</taxon>
    </lineage>
</organism>
<evidence type="ECO:0000313" key="1">
    <source>
        <dbReference type="EMBL" id="AQY41638.1"/>
    </source>
</evidence>
<dbReference type="RefSeq" id="WP_079246137.1">
    <property type="nucleotide sequence ID" value="NZ_VKQL01000048.1"/>
</dbReference>
<dbReference type="Proteomes" id="UP000191057">
    <property type="component" value="Chromosome"/>
</dbReference>